<feature type="transmembrane region" description="Helical" evidence="8">
    <location>
        <begin position="240"/>
        <end position="267"/>
    </location>
</feature>
<dbReference type="GO" id="GO:0005886">
    <property type="term" value="C:plasma membrane"/>
    <property type="evidence" value="ECO:0007669"/>
    <property type="project" value="UniProtKB-SubCell"/>
</dbReference>
<evidence type="ECO:0000256" key="7">
    <source>
        <dbReference type="ARBA" id="ARBA00023136"/>
    </source>
</evidence>
<comment type="similarity">
    <text evidence="2">Belongs to the ABC-2 integral membrane protein family.</text>
</comment>
<protein>
    <submittedName>
        <fullName evidence="10">ABC transporter permease</fullName>
    </submittedName>
</protein>
<dbReference type="KEGG" id="halt:IM660_06015"/>
<evidence type="ECO:0000313" key="10">
    <source>
        <dbReference type="EMBL" id="QOR71821.1"/>
    </source>
</evidence>
<dbReference type="AlphaFoldDB" id="A0A7M1SWG2"/>
<evidence type="ECO:0000256" key="8">
    <source>
        <dbReference type="SAM" id="Phobius"/>
    </source>
</evidence>
<keyword evidence="7 8" id="KW-0472">Membrane</keyword>
<dbReference type="RefSeq" id="WP_193498475.1">
    <property type="nucleotide sequence ID" value="NZ_CP063169.1"/>
</dbReference>
<dbReference type="PANTHER" id="PTHR30294">
    <property type="entry name" value="MEMBRANE COMPONENT OF ABC TRANSPORTER YHHJ-RELATED"/>
    <property type="match status" value="1"/>
</dbReference>
<reference evidence="10 11" key="1">
    <citation type="submission" date="2020-10" db="EMBL/GenBank/DDBJ databases">
        <title>Haloactinobacterium sp. RN3S43, a bacterium isolated from saline soil.</title>
        <authorList>
            <person name="Sun J.-Q."/>
        </authorList>
    </citation>
    <scope>NUCLEOTIDE SEQUENCE [LARGE SCALE GENOMIC DNA]</scope>
    <source>
        <strain evidence="10 11">RN3S43</strain>
    </source>
</reference>
<organism evidence="10 11">
    <name type="scientific">Ruania alkalisoli</name>
    <dbReference type="NCBI Taxonomy" id="2779775"/>
    <lineage>
        <taxon>Bacteria</taxon>
        <taxon>Bacillati</taxon>
        <taxon>Actinomycetota</taxon>
        <taxon>Actinomycetes</taxon>
        <taxon>Micrococcales</taxon>
        <taxon>Ruaniaceae</taxon>
        <taxon>Ruania</taxon>
    </lineage>
</organism>
<keyword evidence="11" id="KW-1185">Reference proteome</keyword>
<dbReference type="InterPro" id="IPR047817">
    <property type="entry name" value="ABC2_TM_bact-type"/>
</dbReference>
<feature type="transmembrane region" description="Helical" evidence="8">
    <location>
        <begin position="273"/>
        <end position="298"/>
    </location>
</feature>
<evidence type="ECO:0000256" key="1">
    <source>
        <dbReference type="ARBA" id="ARBA00004651"/>
    </source>
</evidence>
<dbReference type="PANTHER" id="PTHR30294:SF29">
    <property type="entry name" value="MULTIDRUG ABC TRANSPORTER PERMEASE YBHS-RELATED"/>
    <property type="match status" value="1"/>
</dbReference>
<keyword evidence="5 8" id="KW-0812">Transmembrane</keyword>
<dbReference type="InterPro" id="IPR013525">
    <property type="entry name" value="ABC2_TM"/>
</dbReference>
<keyword evidence="4" id="KW-1003">Cell membrane</keyword>
<dbReference type="PROSITE" id="PS51012">
    <property type="entry name" value="ABC_TM2"/>
    <property type="match status" value="1"/>
</dbReference>
<proteinExistence type="inferred from homology"/>
<evidence type="ECO:0000313" key="11">
    <source>
        <dbReference type="Proteomes" id="UP000593758"/>
    </source>
</evidence>
<dbReference type="InterPro" id="IPR051449">
    <property type="entry name" value="ABC-2_transporter_component"/>
</dbReference>
<evidence type="ECO:0000259" key="9">
    <source>
        <dbReference type="PROSITE" id="PS51012"/>
    </source>
</evidence>
<dbReference type="Gene3D" id="3.40.1710.10">
    <property type="entry name" value="abc type-2 transporter like domain"/>
    <property type="match status" value="1"/>
</dbReference>
<feature type="transmembrane region" description="Helical" evidence="8">
    <location>
        <begin position="363"/>
        <end position="381"/>
    </location>
</feature>
<evidence type="ECO:0000256" key="4">
    <source>
        <dbReference type="ARBA" id="ARBA00022475"/>
    </source>
</evidence>
<evidence type="ECO:0000256" key="3">
    <source>
        <dbReference type="ARBA" id="ARBA00022448"/>
    </source>
</evidence>
<comment type="subcellular location">
    <subcellularLocation>
        <location evidence="1">Cell membrane</location>
        <topology evidence="1">Multi-pass membrane protein</topology>
    </subcellularLocation>
</comment>
<feature type="transmembrane region" description="Helical" evidence="8">
    <location>
        <begin position="21"/>
        <end position="40"/>
    </location>
</feature>
<name>A0A7M1SWG2_9MICO</name>
<keyword evidence="3" id="KW-0813">Transport</keyword>
<gene>
    <name evidence="10" type="ORF">IM660_06015</name>
</gene>
<keyword evidence="6 8" id="KW-1133">Transmembrane helix</keyword>
<evidence type="ECO:0000256" key="2">
    <source>
        <dbReference type="ARBA" id="ARBA00007783"/>
    </source>
</evidence>
<feature type="domain" description="ABC transmembrane type-2" evidence="9">
    <location>
        <begin position="153"/>
        <end position="384"/>
    </location>
</feature>
<feature type="transmembrane region" description="Helical" evidence="8">
    <location>
        <begin position="198"/>
        <end position="219"/>
    </location>
</feature>
<feature type="transmembrane region" description="Helical" evidence="8">
    <location>
        <begin position="310"/>
        <end position="335"/>
    </location>
</feature>
<dbReference type="Proteomes" id="UP000593758">
    <property type="component" value="Chromosome"/>
</dbReference>
<sequence length="387" mass="38820">MGAVWTIVTKDLQQRLRDKSVLIFSIAVPLALMTVLNLVIPTGADDVELEPVTVAASIDADDELADVVVSSLAGLSVFQVTVADSEDPRAAVDAGDADLGLIIPPGLTEDLRSGTEHSVQMVIGDSAGLSANILIAVTDGLLSEMRARSVSAAAAIEAGLGPEVAAQLAQQEVDAASAITAEAGAASDEQLSAGGALIAGQAGLFLMFTVGFGVLSMVAERESGTLARLRSMPIRPGSIVLAKALGAFVLGVLATSVLLTAGSLLFGVTFGNVGAVGVLVLCAVAAATSLTFIVVRLARTAEQANIVQTILALVLGMSGGAFFPIAASGALGAVLDVNPIAAFTRGLGITAGGGGLSDLTGPVLTLLAFAAVCLLVSRVIPDRGETR</sequence>
<accession>A0A7M1SWG2</accession>
<dbReference type="Pfam" id="PF12698">
    <property type="entry name" value="ABC2_membrane_3"/>
    <property type="match status" value="1"/>
</dbReference>
<evidence type="ECO:0000256" key="6">
    <source>
        <dbReference type="ARBA" id="ARBA00022989"/>
    </source>
</evidence>
<dbReference type="EMBL" id="CP063169">
    <property type="protein sequence ID" value="QOR71821.1"/>
    <property type="molecule type" value="Genomic_DNA"/>
</dbReference>
<evidence type="ECO:0000256" key="5">
    <source>
        <dbReference type="ARBA" id="ARBA00022692"/>
    </source>
</evidence>
<dbReference type="GO" id="GO:0140359">
    <property type="term" value="F:ABC-type transporter activity"/>
    <property type="evidence" value="ECO:0007669"/>
    <property type="project" value="InterPro"/>
</dbReference>